<reference evidence="2" key="1">
    <citation type="submission" date="2021-03" db="EMBL/GenBank/DDBJ databases">
        <title>Leucobacter chromiisoli sp. nov., isolated from chromium-containing soil of chemical plant.</title>
        <authorList>
            <person name="Xu Z."/>
        </authorList>
    </citation>
    <scope>NUCLEOTIDE SEQUENCE</scope>
    <source>
        <strain evidence="2">A2</strain>
    </source>
</reference>
<dbReference type="EMBL" id="JAGDYL010000006">
    <property type="protein sequence ID" value="MBO1804614.1"/>
    <property type="molecule type" value="Genomic_DNA"/>
</dbReference>
<dbReference type="AlphaFoldDB" id="A0A939LTN8"/>
<name>A0A939LTN8_9MICO</name>
<organism evidence="2 3">
    <name type="scientific">Leucobacter ruminantium</name>
    <dbReference type="NCBI Taxonomy" id="1289170"/>
    <lineage>
        <taxon>Bacteria</taxon>
        <taxon>Bacillati</taxon>
        <taxon>Actinomycetota</taxon>
        <taxon>Actinomycetes</taxon>
        <taxon>Micrococcales</taxon>
        <taxon>Microbacteriaceae</taxon>
        <taxon>Leucobacter</taxon>
    </lineage>
</organism>
<evidence type="ECO:0000313" key="2">
    <source>
        <dbReference type="EMBL" id="MBO1804614.1"/>
    </source>
</evidence>
<comment type="caution">
    <text evidence="2">The sequence shown here is derived from an EMBL/GenBank/DDBJ whole genome shotgun (WGS) entry which is preliminary data.</text>
</comment>
<keyword evidence="1" id="KW-1133">Transmembrane helix</keyword>
<evidence type="ECO:0000256" key="1">
    <source>
        <dbReference type="SAM" id="Phobius"/>
    </source>
</evidence>
<evidence type="ECO:0000313" key="3">
    <source>
        <dbReference type="Proteomes" id="UP000664398"/>
    </source>
</evidence>
<evidence type="ECO:0008006" key="4">
    <source>
        <dbReference type="Google" id="ProtNLM"/>
    </source>
</evidence>
<keyword evidence="1" id="KW-0472">Membrane</keyword>
<protein>
    <recommendedName>
        <fullName evidence="4">Transcriptional regulator, AbiEi antitoxin, Type IV TA system</fullName>
    </recommendedName>
</protein>
<gene>
    <name evidence="2" type="ORF">J4H91_04685</name>
</gene>
<keyword evidence="1" id="KW-0812">Transmembrane</keyword>
<keyword evidence="3" id="KW-1185">Reference proteome</keyword>
<sequence length="333" mass="37247">MSRQPTIAELRAALRHRSHLVVAGSTDRRIRREVDRRALHLITRGWYVAGDLWKTLTPRSKHLLLLLAVAAVAETAPVFSFASAAAVHGLPLHGLQLDRAHVLVGTHRRSASTGPVKRHTSPFRPEEVVCFAGLACTDLVRTAVDVARSASYESGLLCADAALRRMVLHEPWSVSVLRESMRERLERLPRSHGKRRALRVLAHASAQSESALESLTRLQLERLGFTVLQQVRVVGPRGEELRVDLELVGFGVFVEADGKQKYLDAGMRGERTVEEMLLDEKRREDWVRGVTAYRVIRLGWEDVRSPGALATRLRAFGIEPPRSPDAAPLRELY</sequence>
<feature type="transmembrane region" description="Helical" evidence="1">
    <location>
        <begin position="63"/>
        <end position="87"/>
    </location>
</feature>
<dbReference type="RefSeq" id="WP_208045108.1">
    <property type="nucleotide sequence ID" value="NZ_JAGDYL010000006.1"/>
</dbReference>
<proteinExistence type="predicted"/>
<accession>A0A939LTN8</accession>
<dbReference type="Proteomes" id="UP000664398">
    <property type="component" value="Unassembled WGS sequence"/>
</dbReference>